<comment type="similarity">
    <text evidence="4">In the C-terminal section; belongs to the phosphate acetyltransferase and butyryltransferase family.</text>
</comment>
<dbReference type="SMART" id="SM01274">
    <property type="entry name" value="malic"/>
    <property type="match status" value="1"/>
</dbReference>
<proteinExistence type="inferred from homology"/>
<dbReference type="InterPro" id="IPR042112">
    <property type="entry name" value="P_AcTrfase_dom2"/>
</dbReference>
<protein>
    <submittedName>
        <fullName evidence="8">NADP-dependent malic enzyme</fullName>
        <ecNumber evidence="8">1.1.1.40</ecNumber>
    </submittedName>
</protein>
<dbReference type="SMART" id="SM00919">
    <property type="entry name" value="Malic_M"/>
    <property type="match status" value="1"/>
</dbReference>
<dbReference type="FunFam" id="3.40.50.720:FF:000095">
    <property type="entry name" value="NADP-dependent malic enzyme"/>
    <property type="match status" value="1"/>
</dbReference>
<dbReference type="GO" id="GO:0046872">
    <property type="term" value="F:metal ion binding"/>
    <property type="evidence" value="ECO:0007669"/>
    <property type="project" value="UniProtKB-KW"/>
</dbReference>
<dbReference type="Gene3D" id="3.40.50.10380">
    <property type="entry name" value="Malic enzyme, N-terminal domain"/>
    <property type="match status" value="1"/>
</dbReference>
<dbReference type="CDD" id="cd05311">
    <property type="entry name" value="NAD_bind_2_malic_enz"/>
    <property type="match status" value="1"/>
</dbReference>
<accession>A0A0S2JP12</accession>
<dbReference type="PANTHER" id="PTHR43237:SF4">
    <property type="entry name" value="NADP-DEPENDENT MALIC ENZYME"/>
    <property type="match status" value="1"/>
</dbReference>
<dbReference type="EMBL" id="QEXO01000002">
    <property type="protein sequence ID" value="PWE14364.1"/>
    <property type="molecule type" value="Genomic_DNA"/>
</dbReference>
<comment type="similarity">
    <text evidence="3">In the N-terminal section; belongs to the malic enzymes family.</text>
</comment>
<comment type="cofactor">
    <cofactor evidence="1">
        <name>Mn(2+)</name>
        <dbReference type="ChEBI" id="CHEBI:29035"/>
    </cofactor>
</comment>
<dbReference type="InterPro" id="IPR012302">
    <property type="entry name" value="Malic_NAD-bd"/>
</dbReference>
<keyword evidence="6 8" id="KW-0560">Oxidoreductase</keyword>
<evidence type="ECO:0000313" key="8">
    <source>
        <dbReference type="EMBL" id="PWE14364.1"/>
    </source>
</evidence>
<dbReference type="Proteomes" id="UP000245216">
    <property type="component" value="Unassembled WGS sequence"/>
</dbReference>
<dbReference type="AlphaFoldDB" id="A0A0M7C9H8"/>
<dbReference type="STRING" id="511.UZ73_05390"/>
<evidence type="ECO:0000256" key="3">
    <source>
        <dbReference type="ARBA" id="ARBA00007686"/>
    </source>
</evidence>
<evidence type="ECO:0000313" key="9">
    <source>
        <dbReference type="Proteomes" id="UP000245216"/>
    </source>
</evidence>
<dbReference type="InterPro" id="IPR046346">
    <property type="entry name" value="Aminoacid_DH-like_N_sf"/>
</dbReference>
<dbReference type="RefSeq" id="WP_042484157.1">
    <property type="nucleotide sequence ID" value="NZ_CAXOJJ010000014.1"/>
</dbReference>
<dbReference type="InterPro" id="IPR012188">
    <property type="entry name" value="ME_PTA"/>
</dbReference>
<dbReference type="InterPro" id="IPR045213">
    <property type="entry name" value="Malic_NAD-bd_bact_type"/>
</dbReference>
<dbReference type="KEGG" id="afa:UZ73_05390"/>
<dbReference type="OrthoDB" id="9805787at2"/>
<dbReference type="InterPro" id="IPR042113">
    <property type="entry name" value="P_AcTrfase_dom1"/>
</dbReference>
<evidence type="ECO:0000256" key="6">
    <source>
        <dbReference type="ARBA" id="ARBA00023002"/>
    </source>
</evidence>
<dbReference type="Pfam" id="PF03949">
    <property type="entry name" value="Malic_M"/>
    <property type="match status" value="1"/>
</dbReference>
<dbReference type="SUPFAM" id="SSF51735">
    <property type="entry name" value="NAD(P)-binding Rossmann-fold domains"/>
    <property type="match status" value="1"/>
</dbReference>
<dbReference type="InterPro" id="IPR036291">
    <property type="entry name" value="NAD(P)-bd_dom_sf"/>
</dbReference>
<gene>
    <name evidence="8" type="ORF">DF183_06430</name>
</gene>
<dbReference type="PANTHER" id="PTHR43237">
    <property type="entry name" value="NADP-DEPENDENT MALIC ENZYME"/>
    <property type="match status" value="1"/>
</dbReference>
<keyword evidence="7" id="KW-0511">Multifunctional enzyme</keyword>
<dbReference type="GO" id="GO:0006108">
    <property type="term" value="P:malate metabolic process"/>
    <property type="evidence" value="ECO:0007669"/>
    <property type="project" value="InterPro"/>
</dbReference>
<dbReference type="Gene3D" id="3.40.50.10950">
    <property type="match status" value="1"/>
</dbReference>
<dbReference type="Gene3D" id="3.40.50.10750">
    <property type="entry name" value="Isocitrate/Isopropylmalate dehydrogenase-like"/>
    <property type="match status" value="1"/>
</dbReference>
<accession>A0A0M7C9H8</accession>
<reference evidence="8 9" key="1">
    <citation type="submission" date="2018-05" db="EMBL/GenBank/DDBJ databases">
        <title>Genome Sequence of an Efficient Indole-Degrading Bacterium, Alcaligenes sp.YBY.</title>
        <authorList>
            <person name="Yang B."/>
        </authorList>
    </citation>
    <scope>NUCLEOTIDE SEQUENCE [LARGE SCALE GENOMIC DNA]</scope>
    <source>
        <strain evidence="8 9">YBY</strain>
    </source>
</reference>
<keyword evidence="5" id="KW-0479">Metal-binding</keyword>
<dbReference type="SUPFAM" id="SSF53659">
    <property type="entry name" value="Isocitrate/Isopropylmalate dehydrogenase-like"/>
    <property type="match status" value="1"/>
</dbReference>
<dbReference type="GeneID" id="29369031"/>
<comment type="caution">
    <text evidence="8">The sequence shown here is derived from an EMBL/GenBank/DDBJ whole genome shotgun (WGS) entry which is preliminary data.</text>
</comment>
<evidence type="ECO:0000256" key="5">
    <source>
        <dbReference type="ARBA" id="ARBA00022723"/>
    </source>
</evidence>
<name>A0A0M7C9H8_ALCFA</name>
<dbReference type="InterPro" id="IPR012301">
    <property type="entry name" value="Malic_N_dom"/>
</dbReference>
<dbReference type="InterPro" id="IPR051674">
    <property type="entry name" value="Malate_Decarboxylase"/>
</dbReference>
<dbReference type="InterPro" id="IPR002505">
    <property type="entry name" value="PTA_PTB"/>
</dbReference>
<dbReference type="PIRSF" id="PIRSF036684">
    <property type="entry name" value="ME_PTA"/>
    <property type="match status" value="1"/>
</dbReference>
<dbReference type="SUPFAM" id="SSF53223">
    <property type="entry name" value="Aminoacid dehydrogenase-like, N-terminal domain"/>
    <property type="match status" value="1"/>
</dbReference>
<dbReference type="NCBIfam" id="NF009501">
    <property type="entry name" value="PRK12861.1"/>
    <property type="match status" value="1"/>
</dbReference>
<evidence type="ECO:0000256" key="2">
    <source>
        <dbReference type="ARBA" id="ARBA00001946"/>
    </source>
</evidence>
<evidence type="ECO:0000256" key="7">
    <source>
        <dbReference type="ARBA" id="ARBA00023268"/>
    </source>
</evidence>
<dbReference type="Gene3D" id="3.40.50.720">
    <property type="entry name" value="NAD(P)-binding Rossmann-like Domain"/>
    <property type="match status" value="1"/>
</dbReference>
<dbReference type="FunFam" id="3.40.50.10380:FF:000003">
    <property type="entry name" value="NADP-dependent malic enzyme"/>
    <property type="match status" value="1"/>
</dbReference>
<reference evidence="8 9" key="2">
    <citation type="submission" date="2018-05" db="EMBL/GenBank/DDBJ databases">
        <authorList>
            <person name="Lanie J.A."/>
            <person name="Ng W.-L."/>
            <person name="Kazmierczak K.M."/>
            <person name="Andrzejewski T.M."/>
            <person name="Davidsen T.M."/>
            <person name="Wayne K.J."/>
            <person name="Tettelin H."/>
            <person name="Glass J.I."/>
            <person name="Rusch D."/>
            <person name="Podicherti R."/>
            <person name="Tsui H.-C.T."/>
            <person name="Winkler M.E."/>
        </authorList>
    </citation>
    <scope>NUCLEOTIDE SEQUENCE [LARGE SCALE GENOMIC DNA]</scope>
    <source>
        <strain evidence="8 9">YBY</strain>
    </source>
</reference>
<dbReference type="GO" id="GO:0051287">
    <property type="term" value="F:NAD binding"/>
    <property type="evidence" value="ECO:0007669"/>
    <property type="project" value="InterPro"/>
</dbReference>
<dbReference type="GO" id="GO:0016746">
    <property type="term" value="F:acyltransferase activity"/>
    <property type="evidence" value="ECO:0007669"/>
    <property type="project" value="InterPro"/>
</dbReference>
<dbReference type="EC" id="1.1.1.40" evidence="8"/>
<evidence type="ECO:0000256" key="1">
    <source>
        <dbReference type="ARBA" id="ARBA00001936"/>
    </source>
</evidence>
<dbReference type="Pfam" id="PF00390">
    <property type="entry name" value="malic"/>
    <property type="match status" value="1"/>
</dbReference>
<dbReference type="InterPro" id="IPR037062">
    <property type="entry name" value="Malic_N_dom_sf"/>
</dbReference>
<comment type="cofactor">
    <cofactor evidence="2">
        <name>Mg(2+)</name>
        <dbReference type="ChEBI" id="CHEBI:18420"/>
    </cofactor>
</comment>
<sequence>MDANADLAKLALDYHAYPTPGKISVVPTKTLANQDDLSLAYSPGVASACMAIHAEGEEAAAKYTSRANLVAVVTNGTAVLGLGNIGPLAAKPVMEGKGCLFKKFAGIDVFDIELNETDPDKLVDIIAALEPTLGGVNLEDIKAPECFYIEKKLRERMSIPVFHDDQHGTAIISSSAVLNGLKVVNKNIADIKLVCSGAGAAAIACLDLLVALGVKLSNIFVADSRGIIWKGRDENMEPNKARYAQETDARTLADAMVGADVFLGCSAPGVLSADMVKTMADKPLILALANPEPEIRPEVAKAARPDCIIATGRSDYPNQVNNVLCFPFIFRGALDVGASVINEEMKLACVKAIAELAQVEQSDDMATAYGGEDLRFGPEYIIPKPFDSRLIVQIAPAVAQAAMDSGVAARPIEDMDAYRQKLIAMTYHTGPLMRPLYMQAKAAPKRIIYADGEDERVLRAVQTVVDEKLAQPILVGRPSVIDMRVKKAGLRLEAGKNVQIVDPEDDDRFTETWTAYYKLKAREGVTPDIAKAMIRKHNSLIGVMLLQRGDADGMICGVASNYDSQLHYVEQVIGLKKEAQTFAAMNVLMLPTQTLFVCDTHVNENPTAEQIADMTIQAAEEVRRFGVVPRVALLSHSNFGSRQTESSRKMAKARQILAERAPDLEVDGEMHADSALSEKIRLKAFPDSTLRGSANLLITPNLDAGNITYNMLKMTGSNGVAMGPILLGAARPIHILTTSATVRRIINMTALAVVDAQQEAQQNS</sequence>
<dbReference type="Pfam" id="PF01515">
    <property type="entry name" value="PTA_PTB"/>
    <property type="match status" value="1"/>
</dbReference>
<dbReference type="GO" id="GO:0004473">
    <property type="term" value="F:malate dehydrogenase (decarboxylating) (NADP+) activity"/>
    <property type="evidence" value="ECO:0007669"/>
    <property type="project" value="UniProtKB-EC"/>
</dbReference>
<organism evidence="8 9">
    <name type="scientific">Alcaligenes faecalis</name>
    <dbReference type="NCBI Taxonomy" id="511"/>
    <lineage>
        <taxon>Bacteria</taxon>
        <taxon>Pseudomonadati</taxon>
        <taxon>Pseudomonadota</taxon>
        <taxon>Betaproteobacteria</taxon>
        <taxon>Burkholderiales</taxon>
        <taxon>Alcaligenaceae</taxon>
        <taxon>Alcaligenes</taxon>
    </lineage>
</organism>
<evidence type="ECO:0000256" key="4">
    <source>
        <dbReference type="ARBA" id="ARBA00008756"/>
    </source>
</evidence>